<dbReference type="Gene3D" id="1.25.40.10">
    <property type="entry name" value="Tetratricopeptide repeat domain"/>
    <property type="match status" value="1"/>
</dbReference>
<name>A0A9D1P7C3_9FIRM</name>
<dbReference type="InterPro" id="IPR029044">
    <property type="entry name" value="Nucleotide-diphossugar_trans"/>
</dbReference>
<gene>
    <name evidence="2" type="ORF">IAA64_07720</name>
</gene>
<dbReference type="SUPFAM" id="SSF53448">
    <property type="entry name" value="Nucleotide-diphospho-sugar transferases"/>
    <property type="match status" value="1"/>
</dbReference>
<dbReference type="Proteomes" id="UP000886884">
    <property type="component" value="Unassembled WGS sequence"/>
</dbReference>
<evidence type="ECO:0000313" key="3">
    <source>
        <dbReference type="Proteomes" id="UP000886884"/>
    </source>
</evidence>
<sequence length="366" mass="42343">MGKYKVCVYAICKNEAKFARRWMESMREADWVCALDTGSTDGTPELLERLGAIVAEKTIDPWRFDVARNEAMKLIPPQADICVSTDLDEAFTPGWREALEAAWTDDATQARYRYTWNFLPDGSEGVVFWPDKIHRNGGFVWKHPVHEILSYQGPLPQKIVTCEGVQLDHRADRSKSRGQYLPLLELSVREDPDDDRNMHYLGREYFFYGRWKDCVETLKRHLSLPRATWADERCASMRYIAMALEHLGEMEEAERWFYRAVGEAPYLREPWVNLARFLYQRQDWPGVAYMTHRALQIQTRPGSYINAAEAWGPLPWDLASIALYHLGQYKESARLAQEALRLAPGDARIQENLRLIRARAGEPAEA</sequence>
<proteinExistence type="predicted"/>
<feature type="domain" description="Glycosyltransferase 2-like" evidence="1">
    <location>
        <begin position="8"/>
        <end position="143"/>
    </location>
</feature>
<evidence type="ECO:0000259" key="1">
    <source>
        <dbReference type="Pfam" id="PF00535"/>
    </source>
</evidence>
<dbReference type="Gene3D" id="3.90.550.10">
    <property type="entry name" value="Spore Coat Polysaccharide Biosynthesis Protein SpsA, Chain A"/>
    <property type="match status" value="1"/>
</dbReference>
<comment type="caution">
    <text evidence="2">The sequence shown here is derived from an EMBL/GenBank/DDBJ whole genome shotgun (WGS) entry which is preliminary data.</text>
</comment>
<reference evidence="2" key="1">
    <citation type="submission" date="2020-10" db="EMBL/GenBank/DDBJ databases">
        <authorList>
            <person name="Gilroy R."/>
        </authorList>
    </citation>
    <scope>NUCLEOTIDE SEQUENCE</scope>
    <source>
        <strain evidence="2">CHK183-6373</strain>
    </source>
</reference>
<dbReference type="InterPro" id="IPR011990">
    <property type="entry name" value="TPR-like_helical_dom_sf"/>
</dbReference>
<accession>A0A9D1P7C3</accession>
<protein>
    <submittedName>
        <fullName evidence="2">Glycosyltransferase</fullName>
    </submittedName>
</protein>
<reference evidence="2" key="2">
    <citation type="journal article" date="2021" name="PeerJ">
        <title>Extensive microbial diversity within the chicken gut microbiome revealed by metagenomics and culture.</title>
        <authorList>
            <person name="Gilroy R."/>
            <person name="Ravi A."/>
            <person name="Getino M."/>
            <person name="Pursley I."/>
            <person name="Horton D.L."/>
            <person name="Alikhan N.F."/>
            <person name="Baker D."/>
            <person name="Gharbi K."/>
            <person name="Hall N."/>
            <person name="Watson M."/>
            <person name="Adriaenssens E.M."/>
            <person name="Foster-Nyarko E."/>
            <person name="Jarju S."/>
            <person name="Secka A."/>
            <person name="Antonio M."/>
            <person name="Oren A."/>
            <person name="Chaudhuri R.R."/>
            <person name="La Ragione R."/>
            <person name="Hildebrand F."/>
            <person name="Pallen M.J."/>
        </authorList>
    </citation>
    <scope>NUCLEOTIDE SEQUENCE</scope>
    <source>
        <strain evidence="2">CHK183-6373</strain>
    </source>
</reference>
<dbReference type="InterPro" id="IPR001173">
    <property type="entry name" value="Glyco_trans_2-like"/>
</dbReference>
<evidence type="ECO:0000313" key="2">
    <source>
        <dbReference type="EMBL" id="HIV27840.1"/>
    </source>
</evidence>
<dbReference type="AlphaFoldDB" id="A0A9D1P7C3"/>
<dbReference type="EMBL" id="DVOT01000136">
    <property type="protein sequence ID" value="HIV27840.1"/>
    <property type="molecule type" value="Genomic_DNA"/>
</dbReference>
<organism evidence="2 3">
    <name type="scientific">Candidatus Ornithocaccomicrobium faecavium</name>
    <dbReference type="NCBI Taxonomy" id="2840890"/>
    <lineage>
        <taxon>Bacteria</taxon>
        <taxon>Bacillati</taxon>
        <taxon>Bacillota</taxon>
        <taxon>Clostridia</taxon>
        <taxon>Candidatus Ornithocaccomicrobium</taxon>
    </lineage>
</organism>
<dbReference type="SUPFAM" id="SSF48452">
    <property type="entry name" value="TPR-like"/>
    <property type="match status" value="1"/>
</dbReference>
<dbReference type="Pfam" id="PF00535">
    <property type="entry name" value="Glycos_transf_2"/>
    <property type="match status" value="1"/>
</dbReference>